<gene>
    <name evidence="3" type="ORF">CLV93_10231</name>
    <name evidence="2" type="ORF">JCM18694_06670</name>
</gene>
<evidence type="ECO:0000313" key="5">
    <source>
        <dbReference type="Proteomes" id="UP000396862"/>
    </source>
</evidence>
<evidence type="ECO:0000313" key="3">
    <source>
        <dbReference type="EMBL" id="PSK84247.1"/>
    </source>
</evidence>
<dbReference type="OrthoDB" id="9787435at2"/>
<evidence type="ECO:0000313" key="4">
    <source>
        <dbReference type="Proteomes" id="UP000240621"/>
    </source>
</evidence>
<reference evidence="2 5" key="2">
    <citation type="submission" date="2019-10" db="EMBL/GenBank/DDBJ databases">
        <title>Prolixibacter strains distinguished by the presence of nitrate reductase genes were adept at nitrate-dependent anaerobic corrosion of metallic iron and carbon steel.</title>
        <authorList>
            <person name="Iino T."/>
            <person name="Shono N."/>
            <person name="Ito K."/>
            <person name="Nakamura R."/>
            <person name="Sueoka K."/>
            <person name="Harayama S."/>
            <person name="Ohkuma M."/>
        </authorList>
    </citation>
    <scope>NUCLEOTIDE SEQUENCE [LARGE SCALE GENOMIC DNA]</scope>
    <source>
        <strain evidence="2 5">MIC1-1</strain>
    </source>
</reference>
<protein>
    <submittedName>
        <fullName evidence="2">Alcohol dehydrogenase</fullName>
    </submittedName>
    <submittedName>
        <fullName evidence="3">NADPH:quinone reductase-like Zn-dependent oxidoreductase</fullName>
    </submittedName>
</protein>
<reference evidence="3 4" key="1">
    <citation type="submission" date="2018-03" db="EMBL/GenBank/DDBJ databases">
        <title>Genomic Encyclopedia of Archaeal and Bacterial Type Strains, Phase II (KMG-II): from individual species to whole genera.</title>
        <authorList>
            <person name="Goeker M."/>
        </authorList>
    </citation>
    <scope>NUCLEOTIDE SEQUENCE [LARGE SCALE GENOMIC DNA]</scope>
    <source>
        <strain evidence="3 4">DSM 27267</strain>
    </source>
</reference>
<dbReference type="SUPFAM" id="SSF51735">
    <property type="entry name" value="NAD(P)-binding Rossmann-fold domains"/>
    <property type="match status" value="1"/>
</dbReference>
<dbReference type="SUPFAM" id="SSF50129">
    <property type="entry name" value="GroES-like"/>
    <property type="match status" value="1"/>
</dbReference>
<evidence type="ECO:0000259" key="1">
    <source>
        <dbReference type="SMART" id="SM00829"/>
    </source>
</evidence>
<feature type="domain" description="Enoyl reductase (ER)" evidence="1">
    <location>
        <begin position="10"/>
        <end position="321"/>
    </location>
</feature>
<dbReference type="Gene3D" id="3.40.50.720">
    <property type="entry name" value="NAD(P)-binding Rossmann-like Domain"/>
    <property type="match status" value="1"/>
</dbReference>
<dbReference type="PANTHER" id="PTHR11695">
    <property type="entry name" value="ALCOHOL DEHYDROGENASE RELATED"/>
    <property type="match status" value="1"/>
</dbReference>
<dbReference type="Pfam" id="PF13602">
    <property type="entry name" value="ADH_zinc_N_2"/>
    <property type="match status" value="1"/>
</dbReference>
<dbReference type="Pfam" id="PF08240">
    <property type="entry name" value="ADH_N"/>
    <property type="match status" value="1"/>
</dbReference>
<dbReference type="PANTHER" id="PTHR11695:SF648">
    <property type="entry name" value="ZINC-BINDING OXIDOREDUCTASE"/>
    <property type="match status" value="1"/>
</dbReference>
<dbReference type="RefSeq" id="WP_106540859.1">
    <property type="nucleotide sequence ID" value="NZ_BLAU01000001.1"/>
</dbReference>
<dbReference type="InterPro" id="IPR036291">
    <property type="entry name" value="NAD(P)-bd_dom_sf"/>
</dbReference>
<dbReference type="InterPro" id="IPR050700">
    <property type="entry name" value="YIM1/Zinc_Alcohol_DH_Fams"/>
</dbReference>
<proteinExistence type="predicted"/>
<dbReference type="InterPro" id="IPR020843">
    <property type="entry name" value="ER"/>
</dbReference>
<dbReference type="Proteomes" id="UP000396862">
    <property type="component" value="Unassembled WGS sequence"/>
</dbReference>
<dbReference type="CDD" id="cd08267">
    <property type="entry name" value="MDR1"/>
    <property type="match status" value="1"/>
</dbReference>
<sequence>MKAIVCTKYGPPEVLQFQEVAKPSPRDHEVLVKVHATTVTAGDVRIRGFVVHLLFWIPSRYMLGWRKPKSSILGVEFAGEIESVGKGVTRFQPGDRVYGAPSWLQLGCYAEYLTIPEDGIITQIPAGKTYQEVASIPFMGIGALYFLRKANLQKGQKILIYGASGAVGTYAVQLAKYFGSVVTGVCSTANLEMVKSIGADKVVDYTQEDFSKIGETYDIVFDTVGRSPFTKCIRSLKKDGVYILADQRFMQTIRGIWTSLTSRKKIITQTAIAKEGDLKFLNELLESGAVRPVIDRVYPFDEMVEAHRYVDKGHKKGNVIINVVS</sequence>
<comment type="caution">
    <text evidence="3">The sequence shown here is derived from an EMBL/GenBank/DDBJ whole genome shotgun (WGS) entry which is preliminary data.</text>
</comment>
<evidence type="ECO:0000313" key="2">
    <source>
        <dbReference type="EMBL" id="GET20421.1"/>
    </source>
</evidence>
<dbReference type="AlphaFoldDB" id="A0A2P8CGY7"/>
<accession>A0A2P8CGY7</accession>
<name>A0A2P8CGY7_9BACT</name>
<dbReference type="SMART" id="SM00829">
    <property type="entry name" value="PKS_ER"/>
    <property type="match status" value="1"/>
</dbReference>
<keyword evidence="5" id="KW-1185">Reference proteome</keyword>
<dbReference type="InterPro" id="IPR011032">
    <property type="entry name" value="GroES-like_sf"/>
</dbReference>
<dbReference type="Gene3D" id="3.90.180.10">
    <property type="entry name" value="Medium-chain alcohol dehydrogenases, catalytic domain"/>
    <property type="match status" value="1"/>
</dbReference>
<dbReference type="Proteomes" id="UP000240621">
    <property type="component" value="Unassembled WGS sequence"/>
</dbReference>
<dbReference type="EMBL" id="PYGC01000002">
    <property type="protein sequence ID" value="PSK84247.1"/>
    <property type="molecule type" value="Genomic_DNA"/>
</dbReference>
<dbReference type="GO" id="GO:0016491">
    <property type="term" value="F:oxidoreductase activity"/>
    <property type="evidence" value="ECO:0007669"/>
    <property type="project" value="InterPro"/>
</dbReference>
<dbReference type="EMBL" id="BLAU01000001">
    <property type="protein sequence ID" value="GET20421.1"/>
    <property type="molecule type" value="Genomic_DNA"/>
</dbReference>
<dbReference type="InterPro" id="IPR013154">
    <property type="entry name" value="ADH-like_N"/>
</dbReference>
<organism evidence="3 4">
    <name type="scientific">Prolixibacter denitrificans</name>
    <dbReference type="NCBI Taxonomy" id="1541063"/>
    <lineage>
        <taxon>Bacteria</taxon>
        <taxon>Pseudomonadati</taxon>
        <taxon>Bacteroidota</taxon>
        <taxon>Bacteroidia</taxon>
        <taxon>Marinilabiliales</taxon>
        <taxon>Prolixibacteraceae</taxon>
        <taxon>Prolixibacter</taxon>
    </lineage>
</organism>